<evidence type="ECO:0000313" key="1">
    <source>
        <dbReference type="EMBL" id="PWQ96459.1"/>
    </source>
</evidence>
<sequence length="62" mass="7201">MTNRANETNRVFHSMEQLKVELFPNMPVEIDEDAPQKGEVDEAESLAEKLINELMRKPKDED</sequence>
<protein>
    <submittedName>
        <fullName evidence="1">Uncharacterized protein</fullName>
    </submittedName>
</protein>
<gene>
    <name evidence="1" type="ORF">DKW60_12940</name>
</gene>
<comment type="caution">
    <text evidence="1">The sequence shown here is derived from an EMBL/GenBank/DDBJ whole genome shotgun (WGS) entry which is preliminary data.</text>
</comment>
<accession>A0A317CDK3</accession>
<name>A0A317CDK3_9GAMM</name>
<dbReference type="AlphaFoldDB" id="A0A317CDK3"/>
<organism evidence="1 2">
    <name type="scientific">Leucothrix pacifica</name>
    <dbReference type="NCBI Taxonomy" id="1247513"/>
    <lineage>
        <taxon>Bacteria</taxon>
        <taxon>Pseudomonadati</taxon>
        <taxon>Pseudomonadota</taxon>
        <taxon>Gammaproteobacteria</taxon>
        <taxon>Thiotrichales</taxon>
        <taxon>Thiotrichaceae</taxon>
        <taxon>Leucothrix</taxon>
    </lineage>
</organism>
<proteinExistence type="predicted"/>
<dbReference type="Proteomes" id="UP000245539">
    <property type="component" value="Unassembled WGS sequence"/>
</dbReference>
<dbReference type="EMBL" id="QGKM01000037">
    <property type="protein sequence ID" value="PWQ96459.1"/>
    <property type="molecule type" value="Genomic_DNA"/>
</dbReference>
<reference evidence="1 2" key="1">
    <citation type="submission" date="2018-05" db="EMBL/GenBank/DDBJ databases">
        <title>Leucothrix arctica sp. nov., isolated from Arctic seawater.</title>
        <authorList>
            <person name="Choi A."/>
            <person name="Baek K."/>
        </authorList>
    </citation>
    <scope>NUCLEOTIDE SEQUENCE [LARGE SCALE GENOMIC DNA]</scope>
    <source>
        <strain evidence="1 2">JCM 18388</strain>
    </source>
</reference>
<dbReference type="RefSeq" id="WP_109838075.1">
    <property type="nucleotide sequence ID" value="NZ_QGKM01000037.1"/>
</dbReference>
<keyword evidence="2" id="KW-1185">Reference proteome</keyword>
<evidence type="ECO:0000313" key="2">
    <source>
        <dbReference type="Proteomes" id="UP000245539"/>
    </source>
</evidence>
<dbReference type="OrthoDB" id="9982300at2"/>